<dbReference type="SMART" id="SM00904">
    <property type="entry name" value="Flavokinase"/>
    <property type="match status" value="1"/>
</dbReference>
<evidence type="ECO:0000256" key="10">
    <source>
        <dbReference type="ARBA" id="ARBA00022840"/>
    </source>
</evidence>
<evidence type="ECO:0000256" key="14">
    <source>
        <dbReference type="PIRNR" id="PIRNR004491"/>
    </source>
</evidence>
<dbReference type="EC" id="2.7.7.2" evidence="14"/>
<evidence type="ECO:0000256" key="9">
    <source>
        <dbReference type="ARBA" id="ARBA00022827"/>
    </source>
</evidence>
<dbReference type="Pfam" id="PF06574">
    <property type="entry name" value="FAD_syn"/>
    <property type="match status" value="1"/>
</dbReference>
<organism evidence="16 17">
    <name type="scientific">Clostridium rhizosphaerae</name>
    <dbReference type="NCBI Taxonomy" id="2803861"/>
    <lineage>
        <taxon>Bacteria</taxon>
        <taxon>Bacillati</taxon>
        <taxon>Bacillota</taxon>
        <taxon>Clostridia</taxon>
        <taxon>Eubacteriales</taxon>
        <taxon>Clostridiaceae</taxon>
        <taxon>Clostridium</taxon>
    </lineage>
</organism>
<keyword evidence="5 14" id="KW-0808">Transferase</keyword>
<sequence length="311" mass="35844">MIVLQDNFDSKLSFKTYIALGSFDGLHIGHMSLINKTLELSKHNKVKSMVYTFNNHPLSIINKDKVPKLLMDNESKLNILDKIGIDIVNLVDFNIDYMKIVPEQFVMNMLEFYNAAGIIVGFNYKFGYKNAGDVSLLEKLSKRLNFELIVMDSVMYNDNVISSSRIRNLISDGNVAEANKMLFQPFMLKGKVIKGKQLGRKLGFPTVNLQYNTEFILPATGVYYTTIEYNGIFYKGITSVGYNPTVEPINIKISIETYILDFNKNIYDENIKVYFIEKMRDEIKFDSLDDLIRQLEKDKFYAESQVLQKID</sequence>
<dbReference type="Pfam" id="PF01687">
    <property type="entry name" value="Flavokinase"/>
    <property type="match status" value="1"/>
</dbReference>
<keyword evidence="6 14" id="KW-0548">Nucleotidyltransferase</keyword>
<dbReference type="SUPFAM" id="SSF52374">
    <property type="entry name" value="Nucleotidylyl transferase"/>
    <property type="match status" value="1"/>
</dbReference>
<evidence type="ECO:0000256" key="12">
    <source>
        <dbReference type="ARBA" id="ARBA00047880"/>
    </source>
</evidence>
<evidence type="ECO:0000256" key="6">
    <source>
        <dbReference type="ARBA" id="ARBA00022695"/>
    </source>
</evidence>
<dbReference type="CDD" id="cd02064">
    <property type="entry name" value="FAD_synthetase_N"/>
    <property type="match status" value="1"/>
</dbReference>
<accession>A0ABS1T6B8</accession>
<evidence type="ECO:0000313" key="17">
    <source>
        <dbReference type="Proteomes" id="UP000632377"/>
    </source>
</evidence>
<keyword evidence="8 14" id="KW-0418">Kinase</keyword>
<keyword evidence="3 14" id="KW-0285">Flavoprotein</keyword>
<evidence type="ECO:0000256" key="11">
    <source>
        <dbReference type="ARBA" id="ARBA00023268"/>
    </source>
</evidence>
<dbReference type="GO" id="GO:0003919">
    <property type="term" value="F:FMN adenylyltransferase activity"/>
    <property type="evidence" value="ECO:0007669"/>
    <property type="project" value="UniProtKB-EC"/>
</dbReference>
<comment type="pathway">
    <text evidence="1 14">Cofactor biosynthesis; FAD biosynthesis; FAD from FMN: step 1/1.</text>
</comment>
<evidence type="ECO:0000313" key="16">
    <source>
        <dbReference type="EMBL" id="MBL4934889.1"/>
    </source>
</evidence>
<dbReference type="InterPro" id="IPR015864">
    <property type="entry name" value="FAD_synthase"/>
</dbReference>
<dbReference type="PIRSF" id="PIRSF004491">
    <property type="entry name" value="FAD_Synth"/>
    <property type="match status" value="1"/>
</dbReference>
<evidence type="ECO:0000256" key="4">
    <source>
        <dbReference type="ARBA" id="ARBA00022643"/>
    </source>
</evidence>
<dbReference type="NCBIfam" id="TIGR00083">
    <property type="entry name" value="ribF"/>
    <property type="match status" value="1"/>
</dbReference>
<evidence type="ECO:0000256" key="8">
    <source>
        <dbReference type="ARBA" id="ARBA00022777"/>
    </source>
</evidence>
<dbReference type="InterPro" id="IPR014729">
    <property type="entry name" value="Rossmann-like_a/b/a_fold"/>
</dbReference>
<dbReference type="GO" id="GO:0008531">
    <property type="term" value="F:riboflavin kinase activity"/>
    <property type="evidence" value="ECO:0007669"/>
    <property type="project" value="UniProtKB-EC"/>
</dbReference>
<evidence type="ECO:0000256" key="1">
    <source>
        <dbReference type="ARBA" id="ARBA00004726"/>
    </source>
</evidence>
<keyword evidence="4 14" id="KW-0288">FMN</keyword>
<comment type="similarity">
    <text evidence="14">Belongs to the ribF family.</text>
</comment>
<dbReference type="InterPro" id="IPR023465">
    <property type="entry name" value="Riboflavin_kinase_dom_sf"/>
</dbReference>
<dbReference type="InterPro" id="IPR002606">
    <property type="entry name" value="Riboflavin_kinase_bac"/>
</dbReference>
<gene>
    <name evidence="16" type="ORF">JK636_03855</name>
</gene>
<dbReference type="Gene3D" id="2.40.30.30">
    <property type="entry name" value="Riboflavin kinase-like"/>
    <property type="match status" value="1"/>
</dbReference>
<dbReference type="EMBL" id="JAESWC010000002">
    <property type="protein sequence ID" value="MBL4934889.1"/>
    <property type="molecule type" value="Genomic_DNA"/>
</dbReference>
<evidence type="ECO:0000259" key="15">
    <source>
        <dbReference type="SMART" id="SM00904"/>
    </source>
</evidence>
<protein>
    <recommendedName>
        <fullName evidence="14">Riboflavin biosynthesis protein</fullName>
    </recommendedName>
    <domain>
        <recommendedName>
            <fullName evidence="14">Riboflavin kinase</fullName>
            <ecNumber evidence="14">2.7.1.26</ecNumber>
        </recommendedName>
        <alternativeName>
            <fullName evidence="14">Flavokinase</fullName>
        </alternativeName>
    </domain>
    <domain>
        <recommendedName>
            <fullName evidence="14">FMN adenylyltransferase</fullName>
            <ecNumber evidence="14">2.7.7.2</ecNumber>
        </recommendedName>
        <alternativeName>
            <fullName evidence="14">FAD pyrophosphorylase</fullName>
        </alternativeName>
        <alternativeName>
            <fullName evidence="14">FAD synthase</fullName>
        </alternativeName>
    </domain>
</protein>
<dbReference type="Proteomes" id="UP000632377">
    <property type="component" value="Unassembled WGS sequence"/>
</dbReference>
<keyword evidence="7 14" id="KW-0547">Nucleotide-binding</keyword>
<comment type="catalytic activity">
    <reaction evidence="12 14">
        <text>riboflavin + ATP = FMN + ADP + H(+)</text>
        <dbReference type="Rhea" id="RHEA:14357"/>
        <dbReference type="ChEBI" id="CHEBI:15378"/>
        <dbReference type="ChEBI" id="CHEBI:30616"/>
        <dbReference type="ChEBI" id="CHEBI:57986"/>
        <dbReference type="ChEBI" id="CHEBI:58210"/>
        <dbReference type="ChEBI" id="CHEBI:456216"/>
        <dbReference type="EC" id="2.7.1.26"/>
    </reaction>
</comment>
<dbReference type="PANTHER" id="PTHR22749">
    <property type="entry name" value="RIBOFLAVIN KINASE/FMN ADENYLYLTRANSFERASE"/>
    <property type="match status" value="1"/>
</dbReference>
<name>A0ABS1T6B8_9CLOT</name>
<evidence type="ECO:0000256" key="5">
    <source>
        <dbReference type="ARBA" id="ARBA00022679"/>
    </source>
</evidence>
<evidence type="ECO:0000256" key="7">
    <source>
        <dbReference type="ARBA" id="ARBA00022741"/>
    </source>
</evidence>
<evidence type="ECO:0000256" key="3">
    <source>
        <dbReference type="ARBA" id="ARBA00022630"/>
    </source>
</evidence>
<comment type="caution">
    <text evidence="16">The sequence shown here is derived from an EMBL/GenBank/DDBJ whole genome shotgun (WGS) entry which is preliminary data.</text>
</comment>
<comment type="catalytic activity">
    <reaction evidence="13 14">
        <text>FMN + ATP + H(+) = FAD + diphosphate</text>
        <dbReference type="Rhea" id="RHEA:17237"/>
        <dbReference type="ChEBI" id="CHEBI:15378"/>
        <dbReference type="ChEBI" id="CHEBI:30616"/>
        <dbReference type="ChEBI" id="CHEBI:33019"/>
        <dbReference type="ChEBI" id="CHEBI:57692"/>
        <dbReference type="ChEBI" id="CHEBI:58210"/>
        <dbReference type="EC" id="2.7.7.2"/>
    </reaction>
</comment>
<keyword evidence="9 14" id="KW-0274">FAD</keyword>
<keyword evidence="10 14" id="KW-0067">ATP-binding</keyword>
<dbReference type="NCBIfam" id="NF004162">
    <property type="entry name" value="PRK05627.1-5"/>
    <property type="match status" value="1"/>
</dbReference>
<comment type="pathway">
    <text evidence="2 14">Cofactor biosynthesis; FMN biosynthesis; FMN from riboflavin (ATP route): step 1/1.</text>
</comment>
<evidence type="ECO:0000256" key="2">
    <source>
        <dbReference type="ARBA" id="ARBA00005201"/>
    </source>
</evidence>
<feature type="domain" description="Riboflavin kinase" evidence="15">
    <location>
        <begin position="181"/>
        <end position="307"/>
    </location>
</feature>
<dbReference type="SUPFAM" id="SSF82114">
    <property type="entry name" value="Riboflavin kinase-like"/>
    <property type="match status" value="1"/>
</dbReference>
<dbReference type="RefSeq" id="WP_202747528.1">
    <property type="nucleotide sequence ID" value="NZ_JAESWC010000002.1"/>
</dbReference>
<keyword evidence="17" id="KW-1185">Reference proteome</keyword>
<keyword evidence="11" id="KW-0511">Multifunctional enzyme</keyword>
<proteinExistence type="inferred from homology"/>
<dbReference type="EC" id="2.7.1.26" evidence="14"/>
<evidence type="ECO:0000256" key="13">
    <source>
        <dbReference type="ARBA" id="ARBA00049494"/>
    </source>
</evidence>
<dbReference type="Gene3D" id="3.40.50.620">
    <property type="entry name" value="HUPs"/>
    <property type="match status" value="1"/>
</dbReference>
<reference evidence="16 17" key="1">
    <citation type="submission" date="2021-01" db="EMBL/GenBank/DDBJ databases">
        <title>Genome public.</title>
        <authorList>
            <person name="Liu C."/>
            <person name="Sun Q."/>
        </authorList>
    </citation>
    <scope>NUCLEOTIDE SEQUENCE [LARGE SCALE GENOMIC DNA]</scope>
    <source>
        <strain evidence="16 17">YIM B02515</strain>
    </source>
</reference>
<dbReference type="PANTHER" id="PTHR22749:SF6">
    <property type="entry name" value="RIBOFLAVIN KINASE"/>
    <property type="match status" value="1"/>
</dbReference>
<dbReference type="InterPro" id="IPR023468">
    <property type="entry name" value="Riboflavin_kinase"/>
</dbReference>
<dbReference type="InterPro" id="IPR015865">
    <property type="entry name" value="Riboflavin_kinase_bac/euk"/>
</dbReference>